<gene>
    <name evidence="1" type="ORF">A9D12_10665</name>
</gene>
<name>A0A192D5N1_9SPHN</name>
<organism evidence="1 2">
    <name type="scientific">Erythrobacter neustonensis</name>
    <dbReference type="NCBI Taxonomy" id="1112"/>
    <lineage>
        <taxon>Bacteria</taxon>
        <taxon>Pseudomonadati</taxon>
        <taxon>Pseudomonadota</taxon>
        <taxon>Alphaproteobacteria</taxon>
        <taxon>Sphingomonadales</taxon>
        <taxon>Erythrobacteraceae</taxon>
        <taxon>Erythrobacter/Porphyrobacter group</taxon>
        <taxon>Erythrobacter</taxon>
    </lineage>
</organism>
<dbReference type="RefSeq" id="WP_068351693.1">
    <property type="nucleotide sequence ID" value="NZ_CP016033.1"/>
</dbReference>
<evidence type="ECO:0000313" key="1">
    <source>
        <dbReference type="EMBL" id="ANK13326.1"/>
    </source>
</evidence>
<dbReference type="Proteomes" id="UP000078263">
    <property type="component" value="Chromosome"/>
</dbReference>
<dbReference type="OrthoDB" id="7428630at2"/>
<accession>A0A192D5N1</accession>
<reference evidence="1 2" key="1">
    <citation type="submission" date="2016-05" db="EMBL/GenBank/DDBJ databases">
        <title>Compelete Genome Sequence of Bacteriochlorophyll-Synthesizing Bacterium Porphyrobacter neustonensis DSM 9434.</title>
        <authorList>
            <person name="Shi X.-L."/>
            <person name="Wu Y.-H."/>
            <person name="Cheng H."/>
            <person name="Xu L."/>
            <person name="Zhang X.-Q."/>
            <person name="Wang C.-S."/>
            <person name="Xu X.-W."/>
        </authorList>
    </citation>
    <scope>NUCLEOTIDE SEQUENCE [LARGE SCALE GENOMIC DNA]</scope>
    <source>
        <strain evidence="1 2">DSM 9434</strain>
    </source>
</reference>
<dbReference type="KEGG" id="pns:A9D12_10665"/>
<sequence>MRRSLVLTEESARHWFRASLPPHVKRDLFPIPAEALWRLTLDDVRGVASTYVAMTLAVFAFIV</sequence>
<keyword evidence="2" id="KW-1185">Reference proteome</keyword>
<evidence type="ECO:0000313" key="2">
    <source>
        <dbReference type="Proteomes" id="UP000078263"/>
    </source>
</evidence>
<dbReference type="AlphaFoldDB" id="A0A192D5N1"/>
<protein>
    <submittedName>
        <fullName evidence="1">Uncharacterized protein</fullName>
    </submittedName>
</protein>
<dbReference type="EMBL" id="CP016033">
    <property type="protein sequence ID" value="ANK13326.1"/>
    <property type="molecule type" value="Genomic_DNA"/>
</dbReference>
<proteinExistence type="predicted"/>